<dbReference type="GO" id="GO:0005886">
    <property type="term" value="C:plasma membrane"/>
    <property type="evidence" value="ECO:0007669"/>
    <property type="project" value="UniProtKB-SubCell"/>
</dbReference>
<sequence>MAGNNTDNNTNCASDSIDDFRNQVYSTSYSIITVFGLVGNGFALLVLIRTFRQRSAFHIYMMNLAVADLLCVSTLPLRVIYYVKKGHWGLGDFMCRISSYALYVNLYCSIFFMVAMSCTRFIAIVFPVQNLRLVSERKARIVCIAVWVFVCTTSSPFLLSGEYFDPESNKTKCFEPPRRISGLKKLMMLNYLSLAVGFIIPFFVILVCYAGIIRALLTGSSATKKQKTTRTKAIRMIIIVMLAFLVSFMPYHIQRTVHLHMLSRKDVSCEDQIYMQKSVVVTLCLAAANSCFDPMLYFFSGENFRSRLSTFRKASLNSNATQRRQSPGIIIRSEESQEKLKECNGSQE</sequence>
<feature type="transmembrane region" description="Helical" evidence="14">
    <location>
        <begin position="60"/>
        <end position="83"/>
    </location>
</feature>
<evidence type="ECO:0000313" key="16">
    <source>
        <dbReference type="EMBL" id="KAG9341693.1"/>
    </source>
</evidence>
<feature type="transmembrane region" description="Helical" evidence="14">
    <location>
        <begin position="273"/>
        <end position="299"/>
    </location>
</feature>
<evidence type="ECO:0000259" key="15">
    <source>
        <dbReference type="PROSITE" id="PS50262"/>
    </source>
</evidence>
<organism evidence="16 17">
    <name type="scientific">Albula glossodonta</name>
    <name type="common">roundjaw bonefish</name>
    <dbReference type="NCBI Taxonomy" id="121402"/>
    <lineage>
        <taxon>Eukaryota</taxon>
        <taxon>Metazoa</taxon>
        <taxon>Chordata</taxon>
        <taxon>Craniata</taxon>
        <taxon>Vertebrata</taxon>
        <taxon>Euteleostomi</taxon>
        <taxon>Actinopterygii</taxon>
        <taxon>Neopterygii</taxon>
        <taxon>Teleostei</taxon>
        <taxon>Albuliformes</taxon>
        <taxon>Albulidae</taxon>
        <taxon>Albula</taxon>
    </lineage>
</organism>
<keyword evidence="7" id="KW-0297">G-protein coupled receptor</keyword>
<evidence type="ECO:0000256" key="4">
    <source>
        <dbReference type="ARBA" id="ARBA00022692"/>
    </source>
</evidence>
<dbReference type="PRINTS" id="PR01902">
    <property type="entry name" value="CYSLT1RECPTR"/>
</dbReference>
<feature type="transmembrane region" description="Helical" evidence="14">
    <location>
        <begin position="191"/>
        <end position="212"/>
    </location>
</feature>
<evidence type="ECO:0000256" key="7">
    <source>
        <dbReference type="ARBA" id="ARBA00023040"/>
    </source>
</evidence>
<dbReference type="PRINTS" id="PR00237">
    <property type="entry name" value="GPCRRHODOPSN"/>
</dbReference>
<dbReference type="EMBL" id="JAFBMS010000033">
    <property type="protein sequence ID" value="KAG9341693.1"/>
    <property type="molecule type" value="Genomic_DNA"/>
</dbReference>
<proteinExistence type="predicted"/>
<feature type="transmembrane region" description="Helical" evidence="14">
    <location>
        <begin position="139"/>
        <end position="159"/>
    </location>
</feature>
<dbReference type="PRINTS" id="PR01533">
    <property type="entry name" value="CYSLTRECPTR"/>
</dbReference>
<keyword evidence="5" id="KW-0391">Immunity</keyword>
<keyword evidence="17" id="KW-1185">Reference proteome</keyword>
<keyword evidence="9 14" id="KW-0472">Membrane</keyword>
<evidence type="ECO:0000256" key="12">
    <source>
        <dbReference type="ARBA" id="ARBA00023180"/>
    </source>
</evidence>
<dbReference type="GO" id="GO:0002250">
    <property type="term" value="P:adaptive immune response"/>
    <property type="evidence" value="ECO:0007669"/>
    <property type="project" value="UniProtKB-KW"/>
</dbReference>
<dbReference type="SMART" id="SM01381">
    <property type="entry name" value="7TM_GPCR_Srsx"/>
    <property type="match status" value="1"/>
</dbReference>
<dbReference type="InterPro" id="IPR017452">
    <property type="entry name" value="GPCR_Rhodpsn_7TM"/>
</dbReference>
<keyword evidence="6 14" id="KW-1133">Transmembrane helix</keyword>
<name>A0A8T2NLM6_9TELE</name>
<comment type="caution">
    <text evidence="16">The sequence shown here is derived from an EMBL/GenBank/DDBJ whole genome shotgun (WGS) entry which is preliminary data.</text>
</comment>
<dbReference type="Gene3D" id="1.20.1070.10">
    <property type="entry name" value="Rhodopsin 7-helix transmembrane proteins"/>
    <property type="match status" value="1"/>
</dbReference>
<evidence type="ECO:0000256" key="10">
    <source>
        <dbReference type="ARBA" id="ARBA00023157"/>
    </source>
</evidence>
<evidence type="ECO:0000256" key="5">
    <source>
        <dbReference type="ARBA" id="ARBA00022859"/>
    </source>
</evidence>
<evidence type="ECO:0000256" key="14">
    <source>
        <dbReference type="SAM" id="Phobius"/>
    </source>
</evidence>
<evidence type="ECO:0000256" key="3">
    <source>
        <dbReference type="ARBA" id="ARBA00022475"/>
    </source>
</evidence>
<keyword evidence="4 14" id="KW-0812">Transmembrane</keyword>
<feature type="domain" description="G-protein coupled receptors family 1 profile" evidence="15">
    <location>
        <begin position="39"/>
        <end position="297"/>
    </location>
</feature>
<feature type="transmembrane region" description="Helical" evidence="14">
    <location>
        <begin position="103"/>
        <end position="127"/>
    </location>
</feature>
<dbReference type="GO" id="GO:0004974">
    <property type="term" value="F:leukotriene receptor activity"/>
    <property type="evidence" value="ECO:0007669"/>
    <property type="project" value="InterPro"/>
</dbReference>
<evidence type="ECO:0000256" key="6">
    <source>
        <dbReference type="ARBA" id="ARBA00022989"/>
    </source>
</evidence>
<dbReference type="PROSITE" id="PS50262">
    <property type="entry name" value="G_PROTEIN_RECEP_F1_2"/>
    <property type="match status" value="1"/>
</dbReference>
<keyword evidence="12" id="KW-0325">Glycoprotein</keyword>
<dbReference type="InterPro" id="IPR004071">
    <property type="entry name" value="Cyst_leuk_rcpt"/>
</dbReference>
<evidence type="ECO:0000256" key="2">
    <source>
        <dbReference type="ARBA" id="ARBA00014110"/>
    </source>
</evidence>
<dbReference type="PANTHER" id="PTHR24231:SF45">
    <property type="entry name" value="CYSTEINYL LEUKOTRIENE RECEPTOR 1"/>
    <property type="match status" value="1"/>
</dbReference>
<dbReference type="Proteomes" id="UP000824540">
    <property type="component" value="Unassembled WGS sequence"/>
</dbReference>
<accession>A0A8T2NLM6</accession>
<evidence type="ECO:0000256" key="8">
    <source>
        <dbReference type="ARBA" id="ARBA00023130"/>
    </source>
</evidence>
<keyword evidence="8" id="KW-1064">Adaptive immunity</keyword>
<dbReference type="AlphaFoldDB" id="A0A8T2NLM6"/>
<dbReference type="CDD" id="cd15158">
    <property type="entry name" value="7tmA_CysLTR1"/>
    <property type="match status" value="1"/>
</dbReference>
<comment type="subcellular location">
    <subcellularLocation>
        <location evidence="1">Cell membrane</location>
        <topology evidence="1">Multi-pass membrane protein</topology>
    </subcellularLocation>
</comment>
<keyword evidence="3" id="KW-1003">Cell membrane</keyword>
<reference evidence="16" key="1">
    <citation type="thesis" date="2021" institute="BYU ScholarsArchive" country="Provo, UT, USA">
        <title>Applications of and Algorithms for Genome Assembly and Genomic Analyses with an Emphasis on Marine Teleosts.</title>
        <authorList>
            <person name="Pickett B.D."/>
        </authorList>
    </citation>
    <scope>NUCLEOTIDE SEQUENCE</scope>
    <source>
        <strain evidence="16">HI-2016</strain>
    </source>
</reference>
<keyword evidence="10" id="KW-1015">Disulfide bond</keyword>
<dbReference type="Pfam" id="PF00001">
    <property type="entry name" value="7tm_1"/>
    <property type="match status" value="1"/>
</dbReference>
<dbReference type="SUPFAM" id="SSF81321">
    <property type="entry name" value="Family A G protein-coupled receptor-like"/>
    <property type="match status" value="1"/>
</dbReference>
<feature type="transmembrane region" description="Helical" evidence="14">
    <location>
        <begin position="233"/>
        <end position="253"/>
    </location>
</feature>
<dbReference type="OrthoDB" id="9990906at2759"/>
<feature type="transmembrane region" description="Helical" evidence="14">
    <location>
        <begin position="29"/>
        <end position="48"/>
    </location>
</feature>
<keyword evidence="13" id="KW-0807">Transducer</keyword>
<evidence type="ECO:0000256" key="9">
    <source>
        <dbReference type="ARBA" id="ARBA00023136"/>
    </source>
</evidence>
<evidence type="ECO:0000256" key="1">
    <source>
        <dbReference type="ARBA" id="ARBA00004651"/>
    </source>
</evidence>
<evidence type="ECO:0000256" key="11">
    <source>
        <dbReference type="ARBA" id="ARBA00023170"/>
    </source>
</evidence>
<protein>
    <recommendedName>
        <fullName evidence="2">Cysteinyl leukotriene receptor 1</fullName>
    </recommendedName>
</protein>
<gene>
    <name evidence="16" type="ORF">JZ751_018757</name>
</gene>
<dbReference type="PANTHER" id="PTHR24231">
    <property type="entry name" value="PURINOCEPTOR-RELATED G-PROTEIN COUPLED RECEPTOR"/>
    <property type="match status" value="1"/>
</dbReference>
<keyword evidence="11" id="KW-0675">Receptor</keyword>
<dbReference type="InterPro" id="IPR000276">
    <property type="entry name" value="GPCR_Rhodpsn"/>
</dbReference>
<dbReference type="InterPro" id="IPR013310">
    <property type="entry name" value="CLT1_recept"/>
</dbReference>
<evidence type="ECO:0000256" key="13">
    <source>
        <dbReference type="ARBA" id="ARBA00023224"/>
    </source>
</evidence>
<dbReference type="FunFam" id="1.20.1070.10:FF:000017">
    <property type="entry name" value="lysophosphatidic acid receptor 4"/>
    <property type="match status" value="1"/>
</dbReference>
<evidence type="ECO:0000313" key="17">
    <source>
        <dbReference type="Proteomes" id="UP000824540"/>
    </source>
</evidence>